<keyword evidence="6" id="KW-1185">Reference proteome</keyword>
<dbReference type="PANTHER" id="PTHR33967">
    <property type="entry name" value="RAGULATOR COMPLEX PROTEIN LAMTOR4"/>
    <property type="match status" value="1"/>
</dbReference>
<evidence type="ECO:0000256" key="1">
    <source>
        <dbReference type="ARBA" id="ARBA00004371"/>
    </source>
</evidence>
<dbReference type="GO" id="GO:0005764">
    <property type="term" value="C:lysosome"/>
    <property type="evidence" value="ECO:0007669"/>
    <property type="project" value="UniProtKB-SubCell"/>
</dbReference>
<dbReference type="GO" id="GO:0071986">
    <property type="term" value="C:Ragulator complex"/>
    <property type="evidence" value="ECO:0007669"/>
    <property type="project" value="InterPro"/>
</dbReference>
<dbReference type="InterPro" id="IPR034601">
    <property type="entry name" value="LAMTOR4"/>
</dbReference>
<gene>
    <name evidence="5" type="ORF">D915_002474</name>
</gene>
<protein>
    <recommendedName>
        <fullName evidence="4">Late endosomal/lysosomal adaptor and MAPK and MTOR activator 4</fullName>
    </recommendedName>
</protein>
<dbReference type="GO" id="GO:0032008">
    <property type="term" value="P:positive regulation of TOR signaling"/>
    <property type="evidence" value="ECO:0007669"/>
    <property type="project" value="InterPro"/>
</dbReference>
<evidence type="ECO:0000313" key="6">
    <source>
        <dbReference type="Proteomes" id="UP000230066"/>
    </source>
</evidence>
<evidence type="ECO:0000313" key="5">
    <source>
        <dbReference type="EMBL" id="THD26713.1"/>
    </source>
</evidence>
<dbReference type="AlphaFoldDB" id="A0A4E0RGB0"/>
<dbReference type="EMBL" id="JXXN02000650">
    <property type="protein sequence ID" value="THD26713.1"/>
    <property type="molecule type" value="Genomic_DNA"/>
</dbReference>
<dbReference type="SUPFAM" id="SSF103196">
    <property type="entry name" value="Roadblock/LC7 domain"/>
    <property type="match status" value="1"/>
</dbReference>
<proteinExistence type="inferred from homology"/>
<accession>A0A4E0RGB0</accession>
<dbReference type="GO" id="GO:0071230">
    <property type="term" value="P:cellular response to amino acid stimulus"/>
    <property type="evidence" value="ECO:0007669"/>
    <property type="project" value="InterPro"/>
</dbReference>
<keyword evidence="3" id="KW-0458">Lysosome</keyword>
<dbReference type="Proteomes" id="UP000230066">
    <property type="component" value="Unassembled WGS sequence"/>
</dbReference>
<dbReference type="PANTHER" id="PTHR33967:SF1">
    <property type="entry name" value="RAGULATOR COMPLEX PROTEIN LAMTOR4"/>
    <property type="match status" value="1"/>
</dbReference>
<comment type="subcellular location">
    <subcellularLocation>
        <location evidence="1">Lysosome</location>
    </subcellularLocation>
</comment>
<dbReference type="GO" id="GO:0005085">
    <property type="term" value="F:guanyl-nucleotide exchange factor activity"/>
    <property type="evidence" value="ECO:0007669"/>
    <property type="project" value="TreeGrafter"/>
</dbReference>
<comment type="caution">
    <text evidence="5">The sequence shown here is derived from an EMBL/GenBank/DDBJ whole genome shotgun (WGS) entry which is preliminary data.</text>
</comment>
<evidence type="ECO:0000256" key="4">
    <source>
        <dbReference type="ARBA" id="ARBA00032690"/>
    </source>
</evidence>
<reference evidence="5" key="1">
    <citation type="submission" date="2019-03" db="EMBL/GenBank/DDBJ databases">
        <title>Improved annotation for the trematode Fasciola hepatica.</title>
        <authorList>
            <person name="Choi Y.-J."/>
            <person name="Martin J."/>
            <person name="Mitreva M."/>
        </authorList>
    </citation>
    <scope>NUCLEOTIDE SEQUENCE [LARGE SCALE GENOMIC DNA]</scope>
</reference>
<comment type="similarity">
    <text evidence="2">Belongs to the LAMTOR4 family.</text>
</comment>
<organism evidence="5 6">
    <name type="scientific">Fasciola hepatica</name>
    <name type="common">Liver fluke</name>
    <dbReference type="NCBI Taxonomy" id="6192"/>
    <lineage>
        <taxon>Eukaryota</taxon>
        <taxon>Metazoa</taxon>
        <taxon>Spiralia</taxon>
        <taxon>Lophotrochozoa</taxon>
        <taxon>Platyhelminthes</taxon>
        <taxon>Trematoda</taxon>
        <taxon>Digenea</taxon>
        <taxon>Plagiorchiida</taxon>
        <taxon>Echinostomata</taxon>
        <taxon>Echinostomatoidea</taxon>
        <taxon>Fasciolidae</taxon>
        <taxon>Fasciola</taxon>
    </lineage>
</organism>
<name>A0A4E0RGB0_FASHE</name>
<sequence>MADTHLFIGPSFPFFSDFLPVMSHTSSGPPMTPLAALNRLPGWLGTLVISPDGSVLQSAGELVSNHVAAQRFAAIANRVGRLMSLESNRQTTEFKRLTIHFDHCCYIMTCVGDTIYVVKRLPDETDPMPKSTLPSSDGGPQ</sequence>
<evidence type="ECO:0000256" key="2">
    <source>
        <dbReference type="ARBA" id="ARBA00010627"/>
    </source>
</evidence>
<evidence type="ECO:0000256" key="3">
    <source>
        <dbReference type="ARBA" id="ARBA00023228"/>
    </source>
</evidence>